<keyword evidence="6 7" id="KW-0472">Membrane</keyword>
<proteinExistence type="inferred from homology"/>
<dbReference type="eggNOG" id="COG2095">
    <property type="taxonomic scope" value="Bacteria"/>
</dbReference>
<evidence type="ECO:0000313" key="9">
    <source>
        <dbReference type="Proteomes" id="UP000014977"/>
    </source>
</evidence>
<sequence>MNYTLIHGLRQRSVRTANPPEDPRIGGKHLHQRAGRHMDINWELISNFATAMIAIVNPVEKIPLWIEASKGGKAHFQWRLAALIIFTSVIILMIFLLLGRQILEQLKIDLASFKIGGGLILLQFGFSMLKGEAVTINSKENVEKDGNVTSEVVKRFQEVFVPIGVPVIAGPGAITTVIIYGSQSATWMTSLGLAIVLAGVLSLLFLTLITGPSIAKLAGEMPLRLTSRVFGMILIAIAVQFMVDGLRTVFPGWVA</sequence>
<comment type="caution">
    <text evidence="7">Lacks conserved residue(s) required for the propagation of feature annotation.</text>
</comment>
<dbReference type="RefSeq" id="WP_020875996.1">
    <property type="nucleotide sequence ID" value="NZ_ATHJ01000065.1"/>
</dbReference>
<feature type="transmembrane region" description="Helical" evidence="7">
    <location>
        <begin position="187"/>
        <end position="209"/>
    </location>
</feature>
<keyword evidence="5 7" id="KW-1133">Transmembrane helix</keyword>
<name>S7TZ80_DESML</name>
<feature type="transmembrane region" description="Helical" evidence="7">
    <location>
        <begin position="229"/>
        <end position="250"/>
    </location>
</feature>
<dbReference type="NCBIfam" id="TIGR00427">
    <property type="entry name" value="NAAT family transporter"/>
    <property type="match status" value="1"/>
</dbReference>
<accession>S7TZ80</accession>
<reference evidence="8 9" key="1">
    <citation type="journal article" date="2013" name="Genome Announc.">
        <title>Draft genome sequences for three mercury-methylating, sulfate-reducing bacteria.</title>
        <authorList>
            <person name="Brown S.D."/>
            <person name="Hurt R.A.Jr."/>
            <person name="Gilmour C.C."/>
            <person name="Elias D.A."/>
        </authorList>
    </citation>
    <scope>NUCLEOTIDE SEQUENCE [LARGE SCALE GENOMIC DNA]</scope>
    <source>
        <strain evidence="8 9">DSM 2059</strain>
    </source>
</reference>
<protein>
    <recommendedName>
        <fullName evidence="7">UPF0056 membrane protein</fullName>
    </recommendedName>
</protein>
<evidence type="ECO:0000256" key="3">
    <source>
        <dbReference type="ARBA" id="ARBA00022475"/>
    </source>
</evidence>
<organism evidence="8 9">
    <name type="scientific">Desulfococcus multivorans DSM 2059</name>
    <dbReference type="NCBI Taxonomy" id="1121405"/>
    <lineage>
        <taxon>Bacteria</taxon>
        <taxon>Pseudomonadati</taxon>
        <taxon>Thermodesulfobacteriota</taxon>
        <taxon>Desulfobacteria</taxon>
        <taxon>Desulfobacterales</taxon>
        <taxon>Desulfococcaceae</taxon>
        <taxon>Desulfococcus</taxon>
    </lineage>
</organism>
<keyword evidence="4 7" id="KW-0812">Transmembrane</keyword>
<comment type="caution">
    <text evidence="8">The sequence shown here is derived from an EMBL/GenBank/DDBJ whole genome shotgun (WGS) entry which is preliminary data.</text>
</comment>
<comment type="similarity">
    <text evidence="2 7">Belongs to the UPF0056 (MarC) family.</text>
</comment>
<feature type="transmembrane region" description="Helical" evidence="7">
    <location>
        <begin position="159"/>
        <end position="181"/>
    </location>
</feature>
<evidence type="ECO:0000256" key="6">
    <source>
        <dbReference type="ARBA" id="ARBA00023136"/>
    </source>
</evidence>
<evidence type="ECO:0000256" key="4">
    <source>
        <dbReference type="ARBA" id="ARBA00022692"/>
    </source>
</evidence>
<dbReference type="PANTHER" id="PTHR33508:SF1">
    <property type="entry name" value="UPF0056 MEMBRANE PROTEIN YHCE"/>
    <property type="match status" value="1"/>
</dbReference>
<evidence type="ECO:0000256" key="1">
    <source>
        <dbReference type="ARBA" id="ARBA00004651"/>
    </source>
</evidence>
<comment type="subcellular location">
    <subcellularLocation>
        <location evidence="1 7">Cell membrane</location>
        <topology evidence="1 7">Multi-pass membrane protein</topology>
    </subcellularLocation>
</comment>
<dbReference type="EMBL" id="ATHJ01000065">
    <property type="protein sequence ID" value="EPR42486.1"/>
    <property type="molecule type" value="Genomic_DNA"/>
</dbReference>
<evidence type="ECO:0000256" key="2">
    <source>
        <dbReference type="ARBA" id="ARBA00009784"/>
    </source>
</evidence>
<gene>
    <name evidence="8" type="ORF">dsmv_1612</name>
</gene>
<keyword evidence="9" id="KW-1185">Reference proteome</keyword>
<dbReference type="OrthoDB" id="21094at2"/>
<dbReference type="Proteomes" id="UP000014977">
    <property type="component" value="Unassembled WGS sequence"/>
</dbReference>
<dbReference type="GO" id="GO:0005886">
    <property type="term" value="C:plasma membrane"/>
    <property type="evidence" value="ECO:0007669"/>
    <property type="project" value="UniProtKB-SubCell"/>
</dbReference>
<feature type="transmembrane region" description="Helical" evidence="7">
    <location>
        <begin position="80"/>
        <end position="98"/>
    </location>
</feature>
<dbReference type="Pfam" id="PF01914">
    <property type="entry name" value="MarC"/>
    <property type="match status" value="1"/>
</dbReference>
<evidence type="ECO:0000256" key="5">
    <source>
        <dbReference type="ARBA" id="ARBA00022989"/>
    </source>
</evidence>
<keyword evidence="3" id="KW-1003">Cell membrane</keyword>
<evidence type="ECO:0000256" key="7">
    <source>
        <dbReference type="RuleBase" id="RU362048"/>
    </source>
</evidence>
<dbReference type="STRING" id="897.B2D07_07360"/>
<dbReference type="InterPro" id="IPR002771">
    <property type="entry name" value="Multi_antbiot-R_MarC"/>
</dbReference>
<evidence type="ECO:0000313" key="8">
    <source>
        <dbReference type="EMBL" id="EPR42486.1"/>
    </source>
</evidence>
<dbReference type="PANTHER" id="PTHR33508">
    <property type="entry name" value="UPF0056 MEMBRANE PROTEIN YHCE"/>
    <property type="match status" value="1"/>
</dbReference>
<dbReference type="AlphaFoldDB" id="S7TZ80"/>